<organism evidence="2 3">
    <name type="scientific">Bradyrhizobium canariense</name>
    <dbReference type="NCBI Taxonomy" id="255045"/>
    <lineage>
        <taxon>Bacteria</taxon>
        <taxon>Pseudomonadati</taxon>
        <taxon>Pseudomonadota</taxon>
        <taxon>Alphaproteobacteria</taxon>
        <taxon>Hyphomicrobiales</taxon>
        <taxon>Nitrobacteraceae</taxon>
        <taxon>Bradyrhizobium</taxon>
    </lineage>
</organism>
<evidence type="ECO:0000259" key="1">
    <source>
        <dbReference type="Pfam" id="PF21834"/>
    </source>
</evidence>
<gene>
    <name evidence="2" type="ORF">BST63_16895</name>
</gene>
<accession>A0ABX3X2I1</accession>
<protein>
    <recommendedName>
        <fullName evidence="1">DUF6894 domain-containing protein</fullName>
    </recommendedName>
</protein>
<reference evidence="2 3" key="1">
    <citation type="submission" date="2017-03" db="EMBL/GenBank/DDBJ databases">
        <title>Whole genome sequences of fourteen strains of Bradyrhizobium canariense and one strain of Bradyrhizobium japonicum isolated from Lupinus (Papilionoideae: Genisteae) species in Algeria.</title>
        <authorList>
            <person name="Crovadore J."/>
            <person name="Chekireb D."/>
            <person name="Brachmann A."/>
            <person name="Chablais R."/>
            <person name="Cochard B."/>
            <person name="Lefort F."/>
        </authorList>
    </citation>
    <scope>NUCLEOTIDE SEQUENCE [LARGE SCALE GENOMIC DNA]</scope>
    <source>
        <strain evidence="2 3">UBMAN05</strain>
    </source>
</reference>
<dbReference type="Proteomes" id="UP000193884">
    <property type="component" value="Unassembled WGS sequence"/>
</dbReference>
<comment type="caution">
    <text evidence="2">The sequence shown here is derived from an EMBL/GenBank/DDBJ whole genome shotgun (WGS) entry which is preliminary data.</text>
</comment>
<sequence>MLLCTYSISDLTEFESDLAPIILDRDEAQEFASVLAQEILAEMPELICKGMCIVVYDEDGNAIAHAPLGAWQ</sequence>
<evidence type="ECO:0000313" key="2">
    <source>
        <dbReference type="EMBL" id="OSJ28414.1"/>
    </source>
</evidence>
<evidence type="ECO:0000313" key="3">
    <source>
        <dbReference type="Proteomes" id="UP000193884"/>
    </source>
</evidence>
<name>A0ABX3X2I1_9BRAD</name>
<feature type="domain" description="DUF6894" evidence="1">
    <location>
        <begin position="24"/>
        <end position="68"/>
    </location>
</feature>
<dbReference type="RefSeq" id="WP_085384609.1">
    <property type="nucleotide sequence ID" value="NZ_NAFJ01000146.1"/>
</dbReference>
<dbReference type="InterPro" id="IPR054189">
    <property type="entry name" value="DUF6894"/>
</dbReference>
<dbReference type="EMBL" id="NAFK01000161">
    <property type="protein sequence ID" value="OSJ28414.1"/>
    <property type="molecule type" value="Genomic_DNA"/>
</dbReference>
<proteinExistence type="predicted"/>
<keyword evidence="3" id="KW-1185">Reference proteome</keyword>
<dbReference type="Pfam" id="PF21834">
    <property type="entry name" value="DUF6894"/>
    <property type="match status" value="1"/>
</dbReference>